<evidence type="ECO:0000256" key="14">
    <source>
        <dbReference type="ARBA" id="ARBA00069130"/>
    </source>
</evidence>
<dbReference type="InterPro" id="IPR036770">
    <property type="entry name" value="Ankyrin_rpt-contain_sf"/>
</dbReference>
<dbReference type="Gene3D" id="1.10.220.150">
    <property type="entry name" value="Arf GTPase activating protein"/>
    <property type="match status" value="1"/>
</dbReference>
<dbReference type="SMART" id="SM00105">
    <property type="entry name" value="ArfGap"/>
    <property type="match status" value="1"/>
</dbReference>
<evidence type="ECO:0000256" key="18">
    <source>
        <dbReference type="SAM" id="MobiDB-lite"/>
    </source>
</evidence>
<evidence type="ECO:0000313" key="22">
    <source>
        <dbReference type="Proteomes" id="UP000694557"/>
    </source>
</evidence>
<dbReference type="PANTHER" id="PTHR45819">
    <property type="entry name" value="CENTAURIN-GAMMA-1A"/>
    <property type="match status" value="1"/>
</dbReference>
<dbReference type="SUPFAM" id="SSF57863">
    <property type="entry name" value="ArfGap/RecO-like zinc finger"/>
    <property type="match status" value="1"/>
</dbReference>
<feature type="region of interest" description="Disordered" evidence="18">
    <location>
        <begin position="111"/>
        <end position="145"/>
    </location>
</feature>
<dbReference type="InterPro" id="IPR011993">
    <property type="entry name" value="PH-like_dom_sf"/>
</dbReference>
<keyword evidence="11" id="KW-0653">Protein transport</keyword>
<dbReference type="InterPro" id="IPR002110">
    <property type="entry name" value="Ankyrin_rpt"/>
</dbReference>
<dbReference type="InterPro" id="IPR037278">
    <property type="entry name" value="ARFGAP/RecO"/>
</dbReference>
<dbReference type="InterPro" id="IPR001164">
    <property type="entry name" value="ArfGAP_dom"/>
</dbReference>
<dbReference type="Proteomes" id="UP000694557">
    <property type="component" value="Unassembled WGS sequence"/>
</dbReference>
<protein>
    <recommendedName>
        <fullName evidence="14">Arf-GAP with GTPase, ANK repeat and PH domain-containing protein 1</fullName>
    </recommendedName>
    <alternativeName>
        <fullName evidence="15">Centaurin-gamma-2</fullName>
    </alternativeName>
</protein>
<keyword evidence="4" id="KW-0343">GTPase activation</keyword>
<dbReference type="GO" id="GO:0005525">
    <property type="term" value="F:GTP binding"/>
    <property type="evidence" value="ECO:0007669"/>
    <property type="project" value="UniProtKB-KW"/>
</dbReference>
<evidence type="ECO:0000256" key="7">
    <source>
        <dbReference type="ARBA" id="ARBA00022737"/>
    </source>
</evidence>
<dbReference type="PROSITE" id="PS51419">
    <property type="entry name" value="RAB"/>
    <property type="match status" value="1"/>
</dbReference>
<feature type="domain" description="PH" evidence="19">
    <location>
        <begin position="623"/>
        <end position="811"/>
    </location>
</feature>
<keyword evidence="12 16" id="KW-0040">ANK repeat</keyword>
<proteinExistence type="inferred from homology"/>
<dbReference type="PROSITE" id="PS50115">
    <property type="entry name" value="ARFGAP"/>
    <property type="match status" value="1"/>
</dbReference>
<dbReference type="PRINTS" id="PR00405">
    <property type="entry name" value="REVINTRACTNG"/>
</dbReference>
<evidence type="ECO:0000256" key="3">
    <source>
        <dbReference type="ARBA" id="ARBA00022448"/>
    </source>
</evidence>
<evidence type="ECO:0000256" key="6">
    <source>
        <dbReference type="ARBA" id="ARBA00022723"/>
    </source>
</evidence>
<dbReference type="Pfam" id="PF00071">
    <property type="entry name" value="Ras"/>
    <property type="match status" value="1"/>
</dbReference>
<dbReference type="PROSITE" id="PS50003">
    <property type="entry name" value="PH_DOMAIN"/>
    <property type="match status" value="1"/>
</dbReference>
<keyword evidence="6" id="KW-0479">Metal-binding</keyword>
<dbReference type="CDD" id="cd08836">
    <property type="entry name" value="ArfGap_AGAP"/>
    <property type="match status" value="1"/>
</dbReference>
<evidence type="ECO:0000256" key="12">
    <source>
        <dbReference type="ARBA" id="ARBA00023043"/>
    </source>
</evidence>
<evidence type="ECO:0000259" key="19">
    <source>
        <dbReference type="PROSITE" id="PS50003"/>
    </source>
</evidence>
<dbReference type="InterPro" id="IPR038508">
    <property type="entry name" value="ArfGAP_dom_sf"/>
</dbReference>
<evidence type="ECO:0000256" key="8">
    <source>
        <dbReference type="ARBA" id="ARBA00022741"/>
    </source>
</evidence>
<gene>
    <name evidence="21" type="primary">AGAP1</name>
    <name evidence="21" type="synonym">agap1</name>
</gene>
<reference evidence="21" key="1">
    <citation type="submission" date="2025-08" db="UniProtKB">
        <authorList>
            <consortium name="Ensembl"/>
        </authorList>
    </citation>
    <scope>IDENTIFICATION</scope>
</reference>
<dbReference type="CDD" id="cd04103">
    <property type="entry name" value="Centaurin_gamma"/>
    <property type="match status" value="1"/>
</dbReference>
<dbReference type="GeneTree" id="ENSGT00940000154793"/>
<feature type="compositionally biased region" description="Low complexity" evidence="18">
    <location>
        <begin position="293"/>
        <end position="304"/>
    </location>
</feature>
<feature type="region of interest" description="Disordered" evidence="18">
    <location>
        <begin position="168"/>
        <end position="213"/>
    </location>
</feature>
<evidence type="ECO:0000256" key="2">
    <source>
        <dbReference type="ARBA" id="ARBA00005430"/>
    </source>
</evidence>
<feature type="compositionally biased region" description="Low complexity" evidence="18">
    <location>
        <begin position="548"/>
        <end position="566"/>
    </location>
</feature>
<dbReference type="FunFam" id="1.25.40.20:FF:000027">
    <property type="entry name" value="Arf-GAP with GTPase, ANK repeat and PH domain-containing protein 1"/>
    <property type="match status" value="1"/>
</dbReference>
<keyword evidence="10" id="KW-0862">Zinc</keyword>
<feature type="repeat" description="ANK" evidence="16">
    <location>
        <begin position="991"/>
        <end position="1023"/>
    </location>
</feature>
<evidence type="ECO:0000256" key="16">
    <source>
        <dbReference type="PROSITE-ProRule" id="PRU00023"/>
    </source>
</evidence>
<dbReference type="AlphaFoldDB" id="A0A8C7LES3"/>
<dbReference type="PROSITE" id="PS50297">
    <property type="entry name" value="ANK_REP_REGION"/>
    <property type="match status" value="1"/>
</dbReference>
<feature type="region of interest" description="Disordered" evidence="18">
    <location>
        <begin position="548"/>
        <end position="618"/>
    </location>
</feature>
<dbReference type="SUPFAM" id="SSF48403">
    <property type="entry name" value="Ankyrin repeat"/>
    <property type="match status" value="1"/>
</dbReference>
<feature type="compositionally biased region" description="Polar residues" evidence="18">
    <location>
        <begin position="189"/>
        <end position="200"/>
    </location>
</feature>
<evidence type="ECO:0000256" key="15">
    <source>
        <dbReference type="ARBA" id="ARBA00080363"/>
    </source>
</evidence>
<comment type="subcellular location">
    <subcellularLocation>
        <location evidence="1">Cytoplasm</location>
    </subcellularLocation>
</comment>
<dbReference type="Gene3D" id="3.40.50.300">
    <property type="entry name" value="P-loop containing nucleotide triphosphate hydrolases"/>
    <property type="match status" value="1"/>
</dbReference>
<feature type="compositionally biased region" description="Polar residues" evidence="18">
    <location>
        <begin position="725"/>
        <end position="737"/>
    </location>
</feature>
<evidence type="ECO:0000313" key="21">
    <source>
        <dbReference type="Ensembl" id="ENSOKIP00005115945.1"/>
    </source>
</evidence>
<dbReference type="GO" id="GO:0015031">
    <property type="term" value="P:protein transport"/>
    <property type="evidence" value="ECO:0007669"/>
    <property type="project" value="UniProtKB-KW"/>
</dbReference>
<dbReference type="FunFam" id="3.40.50.300:FF:000178">
    <property type="entry name" value="Arf-GAP with GTPase, ANK repeat and PH domain-containing protein 1"/>
    <property type="match status" value="1"/>
</dbReference>
<dbReference type="InterPro" id="IPR001806">
    <property type="entry name" value="Small_GTPase"/>
</dbReference>
<keyword evidence="7" id="KW-0677">Repeat</keyword>
<evidence type="ECO:0000256" key="13">
    <source>
        <dbReference type="ARBA" id="ARBA00023134"/>
    </source>
</evidence>
<dbReference type="Pfam" id="PF01412">
    <property type="entry name" value="ArfGap"/>
    <property type="match status" value="1"/>
</dbReference>
<dbReference type="SMART" id="SM00175">
    <property type="entry name" value="RAB"/>
    <property type="match status" value="1"/>
</dbReference>
<dbReference type="InterPro" id="IPR027417">
    <property type="entry name" value="P-loop_NTPase"/>
</dbReference>
<sequence>MYLLDGNIERMERGTPQRKTVYRISLTLVKKESLEEEDGVSCGSSGPRRLENPNVGAYRREVSSELQRSCLLEELKEVEDESDEFHSHNYMRNFRTFSTGQLELGRLKMKKAHQLHKELKETSPSTEPGNNSQASPETPPLKSHPSLLRRSFSFRHWTGGELLRIRALSKDQHHSSSGCVGRGEGTAGDDNQTPQSTVLQNPAYDETGPPKRNTLEVGAVLNKTDSMTELSRWERARGKNRTLDNSDLITLSMKSVSEKEGFLRGTGSRSSGSDRRLVRFFSGIFSRKDGGMVSTSTPVGSPSTNRSLRKGKRSGPMAYSQSSTESVNGGGDAFVNSQEWTLSRSVPELKVGIVGNLASGKSALVHRYLTGTYVQEESPEGGRFKKEIVVDGQSNLLLIRDEGGPPEAQFALWVDAVIFVFSLEDEISFQTVYHYYSRMANYRNTAEVPLVLVGTQDAISSANPRVIDDTRARKLSNDLKRCTYYETCATYGLNVERVFQDVAQKIVATRKKQQLSIGPCKSLPNSPSHSSVCSAQVAAAVHISQTSNGGSLSDYSSSVPSTPSTSQKELRIDVPQTTNTPTPVRKQSKRRSNLFTSRKASEPDRDKKGLEGRADSIGSGRAIPIKQGMLLKRSGKTLNKEWKKKYVTLCDNGLLTYHPSLHDYMQNVHGKEIDLLRTTVKVPGKRPPRAVSTCVAVPSPKTNGLAKDMSSLQLGPGDTGLGESVCSSPSISNTTSPKMDPPPSPHANRKKHRRKKSTSNFKADGLSGTGEEQEENFELTIVSLTGQTWHFEATSYEERDAWVQAIESQILASLQSCESSKAKSRLTSQSEAMALQNVRSLRGNSRCVDCEAQNPDWASLNLGALICIECSGIHRNLGTHLSRVRSLDLDEWPLELLKVMTSIGNELANDVWEGNAQGHLKPAPDATREERERWIRAKYEQRLFLASLSGVDLSLGQQLLRATAEEDLRCVILLLAHGSREQVNETCGEGDGRTALHLACRKGNVVITQLLIWYGVDLMARDAHGNSALAYARQASSQECVDTLLQYGCPDERYPLMATPNLSRRNTNRNNSCSSTGSTALI</sequence>
<feature type="compositionally biased region" description="Basic residues" evidence="18">
    <location>
        <begin position="747"/>
        <end position="757"/>
    </location>
</feature>
<evidence type="ECO:0000256" key="11">
    <source>
        <dbReference type="ARBA" id="ARBA00022927"/>
    </source>
</evidence>
<dbReference type="GO" id="GO:0008270">
    <property type="term" value="F:zinc ion binding"/>
    <property type="evidence" value="ECO:0007669"/>
    <property type="project" value="UniProtKB-KW"/>
</dbReference>
<name>A0A8C7LES3_ONCKI</name>
<dbReference type="InterPro" id="IPR051282">
    <property type="entry name" value="Arf-GAP_GTPase_ANK_PH"/>
</dbReference>
<keyword evidence="3" id="KW-0813">Transport</keyword>
<dbReference type="FunFam" id="2.30.29.30:FF:000199">
    <property type="entry name" value="Arf-GAP with GTPase, ANK repeat and PH domain-containing protein 3"/>
    <property type="match status" value="1"/>
</dbReference>
<dbReference type="Pfam" id="PF12796">
    <property type="entry name" value="Ank_2"/>
    <property type="match status" value="1"/>
</dbReference>
<keyword evidence="5" id="KW-0963">Cytoplasm</keyword>
<dbReference type="FunFam" id="1.10.220.150:FF:000001">
    <property type="entry name" value="Arf-GAP with GTPase, ANK repeat and PH domain-containing protein 1"/>
    <property type="match status" value="1"/>
</dbReference>
<feature type="domain" description="Arf-GAP" evidence="20">
    <location>
        <begin position="832"/>
        <end position="952"/>
    </location>
</feature>
<evidence type="ECO:0000259" key="20">
    <source>
        <dbReference type="PROSITE" id="PS50115"/>
    </source>
</evidence>
<dbReference type="PANTHER" id="PTHR45819:SF1">
    <property type="entry name" value="ARF-GAP WITH GTPASE, ANK REPEAT AND PH DOMAIN-CONTAINING PROTEIN 1"/>
    <property type="match status" value="1"/>
</dbReference>
<dbReference type="PROSITE" id="PS50088">
    <property type="entry name" value="ANK_REPEAT"/>
    <property type="match status" value="1"/>
</dbReference>
<keyword evidence="8" id="KW-0547">Nucleotide-binding</keyword>
<dbReference type="SMART" id="SM00248">
    <property type="entry name" value="ANK"/>
    <property type="match status" value="2"/>
</dbReference>
<feature type="compositionally biased region" description="Polar residues" evidence="18">
    <location>
        <begin position="122"/>
        <end position="136"/>
    </location>
</feature>
<dbReference type="PROSITE" id="PS51421">
    <property type="entry name" value="RAS"/>
    <property type="match status" value="1"/>
</dbReference>
<evidence type="ECO:0000256" key="17">
    <source>
        <dbReference type="PROSITE-ProRule" id="PRU00288"/>
    </source>
</evidence>
<organism evidence="21 22">
    <name type="scientific">Oncorhynchus kisutch</name>
    <name type="common">Coho salmon</name>
    <name type="synonym">Salmo kisutch</name>
    <dbReference type="NCBI Taxonomy" id="8019"/>
    <lineage>
        <taxon>Eukaryota</taxon>
        <taxon>Metazoa</taxon>
        <taxon>Chordata</taxon>
        <taxon>Craniata</taxon>
        <taxon>Vertebrata</taxon>
        <taxon>Euteleostomi</taxon>
        <taxon>Actinopterygii</taxon>
        <taxon>Neopterygii</taxon>
        <taxon>Teleostei</taxon>
        <taxon>Protacanthopterygii</taxon>
        <taxon>Salmoniformes</taxon>
        <taxon>Salmonidae</taxon>
        <taxon>Salmoninae</taxon>
        <taxon>Oncorhynchus</taxon>
    </lineage>
</organism>
<feature type="region of interest" description="Disordered" evidence="18">
    <location>
        <begin position="684"/>
        <end position="774"/>
    </location>
</feature>
<comment type="similarity">
    <text evidence="2">Belongs to the centaurin gamma-like family.</text>
</comment>
<dbReference type="SMART" id="SM00173">
    <property type="entry name" value="RAS"/>
    <property type="match status" value="1"/>
</dbReference>
<evidence type="ECO:0000256" key="10">
    <source>
        <dbReference type="ARBA" id="ARBA00022833"/>
    </source>
</evidence>
<accession>A0A8C7LES3</accession>
<dbReference type="InterPro" id="IPR001849">
    <property type="entry name" value="PH_domain"/>
</dbReference>
<dbReference type="GO" id="GO:0005737">
    <property type="term" value="C:cytoplasm"/>
    <property type="evidence" value="ECO:0007669"/>
    <property type="project" value="UniProtKB-SubCell"/>
</dbReference>
<keyword evidence="22" id="KW-1185">Reference proteome</keyword>
<feature type="region of interest" description="Disordered" evidence="18">
    <location>
        <begin position="1061"/>
        <end position="1082"/>
    </location>
</feature>
<dbReference type="Ensembl" id="ENSOKIT00005124011.1">
    <property type="protein sequence ID" value="ENSOKIP00005115945.1"/>
    <property type="gene ID" value="ENSOKIG00005050224.1"/>
</dbReference>
<evidence type="ECO:0000256" key="9">
    <source>
        <dbReference type="ARBA" id="ARBA00022771"/>
    </source>
</evidence>
<feature type="compositionally biased region" description="Basic and acidic residues" evidence="18">
    <location>
        <begin position="599"/>
        <end position="614"/>
    </location>
</feature>
<keyword evidence="9 17" id="KW-0863">Zinc-finger</keyword>
<keyword evidence="13" id="KW-0342">GTP-binding</keyword>
<evidence type="ECO:0000256" key="5">
    <source>
        <dbReference type="ARBA" id="ARBA00022490"/>
    </source>
</evidence>
<dbReference type="GO" id="GO:0005096">
    <property type="term" value="F:GTPase activator activity"/>
    <property type="evidence" value="ECO:0007669"/>
    <property type="project" value="UniProtKB-KW"/>
</dbReference>
<dbReference type="CDD" id="cd01250">
    <property type="entry name" value="PH_AGAP"/>
    <property type="match status" value="1"/>
</dbReference>
<reference evidence="21" key="2">
    <citation type="submission" date="2025-09" db="UniProtKB">
        <authorList>
            <consortium name="Ensembl"/>
        </authorList>
    </citation>
    <scope>IDENTIFICATION</scope>
</reference>
<dbReference type="GO" id="GO:0003924">
    <property type="term" value="F:GTPase activity"/>
    <property type="evidence" value="ECO:0007669"/>
    <property type="project" value="InterPro"/>
</dbReference>
<feature type="region of interest" description="Disordered" evidence="18">
    <location>
        <begin position="292"/>
        <end position="330"/>
    </location>
</feature>
<dbReference type="Gene3D" id="2.30.29.30">
    <property type="entry name" value="Pleckstrin-homology domain (PH domain)/Phosphotyrosine-binding domain (PTB)"/>
    <property type="match status" value="2"/>
</dbReference>
<dbReference type="SMART" id="SM00233">
    <property type="entry name" value="PH"/>
    <property type="match status" value="1"/>
</dbReference>
<dbReference type="SUPFAM" id="SSF50729">
    <property type="entry name" value="PH domain-like"/>
    <property type="match status" value="1"/>
</dbReference>
<dbReference type="Gene3D" id="1.25.40.20">
    <property type="entry name" value="Ankyrin repeat-containing domain"/>
    <property type="match status" value="1"/>
</dbReference>
<evidence type="ECO:0000256" key="4">
    <source>
        <dbReference type="ARBA" id="ARBA00022468"/>
    </source>
</evidence>
<dbReference type="SUPFAM" id="SSF52540">
    <property type="entry name" value="P-loop containing nucleoside triphosphate hydrolases"/>
    <property type="match status" value="1"/>
</dbReference>
<evidence type="ECO:0000256" key="1">
    <source>
        <dbReference type="ARBA" id="ARBA00004496"/>
    </source>
</evidence>
<dbReference type="FunFam" id="2.30.29.30:FF:000421">
    <property type="entry name" value="Arf-GAP with GTPase, ANK repeat and PH domain-containing protein 1 isoform B"/>
    <property type="match status" value="1"/>
</dbReference>